<accession>A0A7L4ZIT4</accession>
<protein>
    <recommendedName>
        <fullName evidence="5">META domain-containing protein</fullName>
    </recommendedName>
</protein>
<evidence type="ECO:0000313" key="4">
    <source>
        <dbReference type="Proteomes" id="UP000464657"/>
    </source>
</evidence>
<evidence type="ECO:0008006" key="5">
    <source>
        <dbReference type="Google" id="ProtNLM"/>
    </source>
</evidence>
<dbReference type="Proteomes" id="UP000464657">
    <property type="component" value="Chromosome"/>
</dbReference>
<dbReference type="Pfam" id="PF03724">
    <property type="entry name" value="META"/>
    <property type="match status" value="1"/>
</dbReference>
<gene>
    <name evidence="3" type="ORF">IMCC3317_11820</name>
</gene>
<reference evidence="3 4" key="1">
    <citation type="journal article" date="2013" name="Int. J. Syst. Evol. Microbiol.">
        <title>Kordia antarctica sp. nov., isolated from Antarctic seawater.</title>
        <authorList>
            <person name="Baek K."/>
            <person name="Choi A."/>
            <person name="Kang I."/>
            <person name="Lee K."/>
            <person name="Cho J.C."/>
        </authorList>
    </citation>
    <scope>NUCLEOTIDE SEQUENCE [LARGE SCALE GENOMIC DNA]</scope>
    <source>
        <strain evidence="3 4">IMCC3317</strain>
    </source>
</reference>
<dbReference type="PROSITE" id="PS51257">
    <property type="entry name" value="PROKAR_LIPOPROTEIN"/>
    <property type="match status" value="1"/>
</dbReference>
<proteinExistence type="predicted"/>
<evidence type="ECO:0000313" key="3">
    <source>
        <dbReference type="EMBL" id="QHI35834.1"/>
    </source>
</evidence>
<evidence type="ECO:0000259" key="1">
    <source>
        <dbReference type="Pfam" id="PF03724"/>
    </source>
</evidence>
<dbReference type="KEGG" id="kan:IMCC3317_11820"/>
<keyword evidence="4" id="KW-1185">Reference proteome</keyword>
<dbReference type="OrthoDB" id="7172369at2"/>
<dbReference type="InterPro" id="IPR045497">
    <property type="entry name" value="DUF6438"/>
</dbReference>
<dbReference type="InterPro" id="IPR038670">
    <property type="entry name" value="HslJ-like_sf"/>
</dbReference>
<sequence length="300" mass="33713">MKTTILSILVFTLISCDATTKEFIGTSWKVTELTESGKTVGVTNAVILTIKSDTEFTLKLDVNNCFGTYTITGNNKIKLSNLGCTEMCCDSDFSMAVSNALYKVSKVNFTEDRATLSGTNVTIQFEKYDPLLNAKQPITTETGKFTKNEKIPTEETTDIGLIVQKDEDENIADGVPTGDFITLYKSPCKGNCEEYTMVMYSDGSVHYTGKFNAKIQGKRSVKLSLRKSESIFTEFAQSNFKSFADKYDDERIMDIQNTYLTYKGKKIEIRYKNNAPKELKALLEKVEQKAKEVLELLKKK</sequence>
<dbReference type="Gene3D" id="2.40.128.270">
    <property type="match status" value="1"/>
</dbReference>
<feature type="domain" description="DUF6438" evidence="2">
    <location>
        <begin position="180"/>
        <end position="288"/>
    </location>
</feature>
<dbReference type="EMBL" id="CP019288">
    <property type="protein sequence ID" value="QHI35834.1"/>
    <property type="molecule type" value="Genomic_DNA"/>
</dbReference>
<dbReference type="AlphaFoldDB" id="A0A7L4ZIT4"/>
<dbReference type="RefSeq" id="WP_160128555.1">
    <property type="nucleotide sequence ID" value="NZ_CP019288.1"/>
</dbReference>
<dbReference type="Pfam" id="PF20033">
    <property type="entry name" value="DUF6438"/>
    <property type="match status" value="1"/>
</dbReference>
<name>A0A7L4ZIT4_9FLAO</name>
<evidence type="ECO:0000259" key="2">
    <source>
        <dbReference type="Pfam" id="PF20033"/>
    </source>
</evidence>
<feature type="domain" description="DUF306" evidence="1">
    <location>
        <begin position="21"/>
        <end position="122"/>
    </location>
</feature>
<organism evidence="3 4">
    <name type="scientific">Kordia antarctica</name>
    <dbReference type="NCBI Taxonomy" id="1218801"/>
    <lineage>
        <taxon>Bacteria</taxon>
        <taxon>Pseudomonadati</taxon>
        <taxon>Bacteroidota</taxon>
        <taxon>Flavobacteriia</taxon>
        <taxon>Flavobacteriales</taxon>
        <taxon>Flavobacteriaceae</taxon>
        <taxon>Kordia</taxon>
    </lineage>
</organism>
<dbReference type="InterPro" id="IPR005184">
    <property type="entry name" value="DUF306_Meta_HslJ"/>
</dbReference>